<dbReference type="AlphaFoldDB" id="A0A086Y1L7"/>
<name>A0A086Y1L7_9RHOB</name>
<keyword evidence="3" id="KW-1185">Reference proteome</keyword>
<gene>
    <name evidence="2" type="ORF">CG50_14855</name>
</gene>
<feature type="chain" id="PRO_5001817218" evidence="1">
    <location>
        <begin position="25"/>
        <end position="92"/>
    </location>
</feature>
<feature type="signal peptide" evidence="1">
    <location>
        <begin position="1"/>
        <end position="24"/>
    </location>
</feature>
<evidence type="ECO:0000313" key="3">
    <source>
        <dbReference type="Proteomes" id="UP000028824"/>
    </source>
</evidence>
<protein>
    <submittedName>
        <fullName evidence="2">Uncharacterized protein</fullName>
    </submittedName>
</protein>
<proteinExistence type="predicted"/>
<accession>A0A086Y1L7</accession>
<dbReference type="STRING" id="1105367.CG50_14855"/>
<comment type="caution">
    <text evidence="2">The sequence shown here is derived from an EMBL/GenBank/DDBJ whole genome shotgun (WGS) entry which is preliminary data.</text>
</comment>
<organism evidence="2 3">
    <name type="scientific">Paenirhodobacter enshiensis</name>
    <dbReference type="NCBI Taxonomy" id="1105367"/>
    <lineage>
        <taxon>Bacteria</taxon>
        <taxon>Pseudomonadati</taxon>
        <taxon>Pseudomonadota</taxon>
        <taxon>Alphaproteobacteria</taxon>
        <taxon>Rhodobacterales</taxon>
        <taxon>Rhodobacter group</taxon>
        <taxon>Paenirhodobacter</taxon>
    </lineage>
</organism>
<sequence length="92" mass="9903">MNRRTFLTAAPAAGLIGLSAPALARPVLTFEEKAEEIAETLRLHFRPILPEGVERYAITITDAPGVPVAPHECRMVGYAGALNWLPTGGGWH</sequence>
<reference evidence="2 3" key="1">
    <citation type="submission" date="2014-03" db="EMBL/GenBank/DDBJ databases">
        <title>Genome of Paenirhodobacter enshiensis DW2-9.</title>
        <authorList>
            <person name="Wang D."/>
            <person name="Wang G."/>
        </authorList>
    </citation>
    <scope>NUCLEOTIDE SEQUENCE [LARGE SCALE GENOMIC DNA]</scope>
    <source>
        <strain evidence="2 3">DW2-9</strain>
    </source>
</reference>
<keyword evidence="1" id="KW-0732">Signal</keyword>
<dbReference type="RefSeq" id="WP_036636215.1">
    <property type="nucleotide sequence ID" value="NZ_JFZB01000007.1"/>
</dbReference>
<evidence type="ECO:0000313" key="2">
    <source>
        <dbReference type="EMBL" id="KFI28167.1"/>
    </source>
</evidence>
<evidence type="ECO:0000256" key="1">
    <source>
        <dbReference type="SAM" id="SignalP"/>
    </source>
</evidence>
<dbReference type="OrthoDB" id="9918490at2"/>
<dbReference type="Proteomes" id="UP000028824">
    <property type="component" value="Unassembled WGS sequence"/>
</dbReference>
<dbReference type="EMBL" id="JFZB01000007">
    <property type="protein sequence ID" value="KFI28167.1"/>
    <property type="molecule type" value="Genomic_DNA"/>
</dbReference>